<evidence type="ECO:0000313" key="2">
    <source>
        <dbReference type="Proteomes" id="UP000238206"/>
    </source>
</evidence>
<dbReference type="EMBL" id="PUIQ01000068">
    <property type="protein sequence ID" value="PQP10048.1"/>
    <property type="molecule type" value="Genomic_DNA"/>
</dbReference>
<accession>A0A2S8I5S1</accession>
<name>A0A2S8I5S1_BURCE</name>
<comment type="caution">
    <text evidence="1">The sequence shown here is derived from an EMBL/GenBank/DDBJ whole genome shotgun (WGS) entry which is preliminary data.</text>
</comment>
<dbReference type="Proteomes" id="UP000238206">
    <property type="component" value="Unassembled WGS sequence"/>
</dbReference>
<reference evidence="1 2" key="1">
    <citation type="submission" date="2018-02" db="EMBL/GenBank/DDBJ databases">
        <title>Draft genome sequencing of Burkholderia cepacia Y14-15.</title>
        <authorList>
            <person name="Zheng B.-X."/>
        </authorList>
    </citation>
    <scope>NUCLEOTIDE SEQUENCE [LARGE SCALE GENOMIC DNA]</scope>
    <source>
        <strain evidence="1 2">Y14-15</strain>
    </source>
</reference>
<dbReference type="AlphaFoldDB" id="A0A2S8I5S1"/>
<gene>
    <name evidence="1" type="ORF">C5615_33895</name>
</gene>
<organism evidence="1 2">
    <name type="scientific">Burkholderia cepacia</name>
    <name type="common">Pseudomonas cepacia</name>
    <dbReference type="NCBI Taxonomy" id="292"/>
    <lineage>
        <taxon>Bacteria</taxon>
        <taxon>Pseudomonadati</taxon>
        <taxon>Pseudomonadota</taxon>
        <taxon>Betaproteobacteria</taxon>
        <taxon>Burkholderiales</taxon>
        <taxon>Burkholderiaceae</taxon>
        <taxon>Burkholderia</taxon>
        <taxon>Burkholderia cepacia complex</taxon>
    </lineage>
</organism>
<proteinExistence type="predicted"/>
<protein>
    <submittedName>
        <fullName evidence="1">Uncharacterized protein</fullName>
    </submittedName>
</protein>
<sequence>MLAEILKEASANRDFLKFSGGCLVVAFLQQKLGQCSLTLLARCTCSLILLAMPSLTKASWILFPPVPSPTLSRLSRVARLNDGILSGCVAIRPAVRSAV</sequence>
<evidence type="ECO:0000313" key="1">
    <source>
        <dbReference type="EMBL" id="PQP10048.1"/>
    </source>
</evidence>